<dbReference type="Proteomes" id="UP000199690">
    <property type="component" value="Unassembled WGS sequence"/>
</dbReference>
<sequence length="113" mass="12180">MVVVRVSARAARWLARETDEYAHEELGYAAPEAHPPYAADLVELQQKFAPHRNTETDVEITLSPGAAGSLGAHYDTLADHRGDLGLLRFASALLRAALHGGEVRLPDEAAPAQ</sequence>
<accession>A0A1I1WG46</accession>
<dbReference type="AlphaFoldDB" id="A0A1H6E0E7"/>
<reference evidence="1" key="2">
    <citation type="submission" date="2016-10" db="EMBL/GenBank/DDBJ databases">
        <authorList>
            <person name="de Groot N.N."/>
        </authorList>
    </citation>
    <scope>NUCLEOTIDE SEQUENCE [LARGE SCALE GENOMIC DNA]</scope>
    <source>
        <strain evidence="1">ATCC 20501</strain>
    </source>
</reference>
<dbReference type="Proteomes" id="UP000236729">
    <property type="component" value="Unassembled WGS sequence"/>
</dbReference>
<evidence type="ECO:0000313" key="1">
    <source>
        <dbReference type="EMBL" id="SEG90839.1"/>
    </source>
</evidence>
<accession>A0A1H6E0E7</accession>
<evidence type="ECO:0000313" key="4">
    <source>
        <dbReference type="Proteomes" id="UP000236729"/>
    </source>
</evidence>
<dbReference type="EMBL" id="FNVB01000008">
    <property type="protein sequence ID" value="SEG90839.1"/>
    <property type="molecule type" value="Genomic_DNA"/>
</dbReference>
<reference evidence="3 4" key="1">
    <citation type="submission" date="2016-10" db="EMBL/GenBank/DDBJ databases">
        <authorList>
            <person name="Varghese N."/>
            <person name="Submissions S."/>
        </authorList>
    </citation>
    <scope>NUCLEOTIDE SEQUENCE [LARGE SCALE GENOMIC DNA]</scope>
    <source>
        <strain evidence="4">ATCC 20501</strain>
        <strain evidence="2 3">CGMCC 4.3529</strain>
    </source>
</reference>
<proteinExistence type="predicted"/>
<dbReference type="RefSeq" id="WP_093354428.1">
    <property type="nucleotide sequence ID" value="NZ_FNVB01000008.1"/>
</dbReference>
<name>A0A1H6E0E7_9PSEU</name>
<gene>
    <name evidence="1" type="ORF">SAMN02982929_05323</name>
    <name evidence="2" type="ORF">SAMN05216506_107299</name>
</gene>
<dbReference type="EMBL" id="FOME01000007">
    <property type="protein sequence ID" value="SFD94175.1"/>
    <property type="molecule type" value="Genomic_DNA"/>
</dbReference>
<protein>
    <submittedName>
        <fullName evidence="1">Uncharacterized protein</fullName>
    </submittedName>
</protein>
<evidence type="ECO:0000313" key="2">
    <source>
        <dbReference type="EMBL" id="SFD94175.1"/>
    </source>
</evidence>
<organism evidence="1 4">
    <name type="scientific">Saccharopolyspora kobensis</name>
    <dbReference type="NCBI Taxonomy" id="146035"/>
    <lineage>
        <taxon>Bacteria</taxon>
        <taxon>Bacillati</taxon>
        <taxon>Actinomycetota</taxon>
        <taxon>Actinomycetes</taxon>
        <taxon>Pseudonocardiales</taxon>
        <taxon>Pseudonocardiaceae</taxon>
        <taxon>Saccharopolyspora</taxon>
    </lineage>
</organism>
<keyword evidence="3" id="KW-1185">Reference proteome</keyword>
<evidence type="ECO:0000313" key="3">
    <source>
        <dbReference type="Proteomes" id="UP000199690"/>
    </source>
</evidence>